<evidence type="ECO:0000313" key="3">
    <source>
        <dbReference type="EMBL" id="CAI9772730.1"/>
    </source>
</evidence>
<accession>A0AAD1ZNI0</accession>
<dbReference type="GO" id="GO:0008168">
    <property type="term" value="F:methyltransferase activity"/>
    <property type="evidence" value="ECO:0007669"/>
    <property type="project" value="InterPro"/>
</dbReference>
<evidence type="ECO:0000313" key="4">
    <source>
        <dbReference type="Proteomes" id="UP000834106"/>
    </source>
</evidence>
<protein>
    <recommendedName>
        <fullName evidence="2">Ribosomal RNA methyltransferase SPB1-like C-terminal domain-containing protein</fullName>
    </recommendedName>
</protein>
<feature type="compositionally biased region" description="Basic and acidic residues" evidence="1">
    <location>
        <begin position="99"/>
        <end position="108"/>
    </location>
</feature>
<dbReference type="AlphaFoldDB" id="A0AAD1ZNI0"/>
<keyword evidence="4" id="KW-1185">Reference proteome</keyword>
<feature type="compositionally biased region" description="Basic residues" evidence="1">
    <location>
        <begin position="143"/>
        <end position="152"/>
    </location>
</feature>
<dbReference type="InterPro" id="IPR012920">
    <property type="entry name" value="rRNA_MeTfrase_SPB1-like_C"/>
</dbReference>
<evidence type="ECO:0000259" key="2">
    <source>
        <dbReference type="Pfam" id="PF07780"/>
    </source>
</evidence>
<dbReference type="EMBL" id="OU503047">
    <property type="protein sequence ID" value="CAI9772730.1"/>
    <property type="molecule type" value="Genomic_DNA"/>
</dbReference>
<proteinExistence type="predicted"/>
<organism evidence="3 4">
    <name type="scientific">Fraxinus pennsylvanica</name>
    <dbReference type="NCBI Taxonomy" id="56036"/>
    <lineage>
        <taxon>Eukaryota</taxon>
        <taxon>Viridiplantae</taxon>
        <taxon>Streptophyta</taxon>
        <taxon>Embryophyta</taxon>
        <taxon>Tracheophyta</taxon>
        <taxon>Spermatophyta</taxon>
        <taxon>Magnoliopsida</taxon>
        <taxon>eudicotyledons</taxon>
        <taxon>Gunneridae</taxon>
        <taxon>Pentapetalae</taxon>
        <taxon>asterids</taxon>
        <taxon>lamiids</taxon>
        <taxon>Lamiales</taxon>
        <taxon>Oleaceae</taxon>
        <taxon>Oleeae</taxon>
        <taxon>Fraxinus</taxon>
    </lineage>
</organism>
<dbReference type="GO" id="GO:0005634">
    <property type="term" value="C:nucleus"/>
    <property type="evidence" value="ECO:0007669"/>
    <property type="project" value="InterPro"/>
</dbReference>
<gene>
    <name evidence="3" type="ORF">FPE_LOCUS20160</name>
</gene>
<reference evidence="3" key="1">
    <citation type="submission" date="2023-05" db="EMBL/GenBank/DDBJ databases">
        <authorList>
            <person name="Huff M."/>
        </authorList>
    </citation>
    <scope>NUCLEOTIDE SEQUENCE</scope>
</reference>
<dbReference type="GO" id="GO:0006364">
    <property type="term" value="P:rRNA processing"/>
    <property type="evidence" value="ECO:0007669"/>
    <property type="project" value="InterPro"/>
</dbReference>
<feature type="region of interest" description="Disordered" evidence="1">
    <location>
        <begin position="96"/>
        <end position="152"/>
    </location>
</feature>
<feature type="domain" description="Ribosomal RNA methyltransferase SPB1-like C-terminal" evidence="2">
    <location>
        <begin position="2"/>
        <end position="114"/>
    </location>
</feature>
<evidence type="ECO:0000256" key="1">
    <source>
        <dbReference type="SAM" id="MobiDB-lite"/>
    </source>
</evidence>
<dbReference type="Proteomes" id="UP000834106">
    <property type="component" value="Chromosome 12"/>
</dbReference>
<sequence>MKPVIKEEIDAMRAQFKEIDARPAKKVAQAKARKKRVVYRQLEKVRKKANSISDQTKILDHSKSKMIEQLYKKATPKKPKKEYVVAKKGVQVKARKGKVLVDRQMTKDARKHGMNKWGKETKGKQKGKGSAKGPGKGKEKGKGKGKWGSKMK</sequence>
<name>A0AAD1ZNI0_9LAMI</name>
<dbReference type="Pfam" id="PF07780">
    <property type="entry name" value="Spb1_C"/>
    <property type="match status" value="1"/>
</dbReference>